<dbReference type="InterPro" id="IPR035940">
    <property type="entry name" value="CAP_sf"/>
</dbReference>
<evidence type="ECO:0000313" key="4">
    <source>
        <dbReference type="EMBL" id="ABS22874.1"/>
    </source>
</evidence>
<dbReference type="PANTHER" id="PTHR31157:SF26">
    <property type="entry name" value="SCP-LIKE EXTRACELLULAR PROTEIN"/>
    <property type="match status" value="1"/>
</dbReference>
<dbReference type="STRING" id="315749.Bcer98_2640"/>
<dbReference type="Gene3D" id="3.40.33.10">
    <property type="entry name" value="CAP"/>
    <property type="match status" value="1"/>
</dbReference>
<evidence type="ECO:0000259" key="2">
    <source>
        <dbReference type="Pfam" id="PF00188"/>
    </source>
</evidence>
<dbReference type="SUPFAM" id="SSF55797">
    <property type="entry name" value="PR-1-like"/>
    <property type="match status" value="1"/>
</dbReference>
<dbReference type="Pfam" id="PF14504">
    <property type="entry name" value="CAP_assoc_N"/>
    <property type="match status" value="1"/>
</dbReference>
<feature type="domain" description="SCP" evidence="2">
    <location>
        <begin position="239"/>
        <end position="344"/>
    </location>
</feature>
<dbReference type="KEGG" id="bcy:Bcer98_2640"/>
<feature type="transmembrane region" description="Helical" evidence="1">
    <location>
        <begin position="12"/>
        <end position="38"/>
    </location>
</feature>
<keyword evidence="1" id="KW-1133">Transmembrane helix</keyword>
<organism evidence="4 5">
    <name type="scientific">Bacillus cytotoxicus (strain DSM 22905 / CIP 110041 / 391-98 / NVH 391-98)</name>
    <dbReference type="NCBI Taxonomy" id="315749"/>
    <lineage>
        <taxon>Bacteria</taxon>
        <taxon>Bacillati</taxon>
        <taxon>Bacillota</taxon>
        <taxon>Bacilli</taxon>
        <taxon>Bacillales</taxon>
        <taxon>Bacillaceae</taxon>
        <taxon>Bacillus</taxon>
        <taxon>Bacillus cereus group</taxon>
    </lineage>
</organism>
<dbReference type="PANTHER" id="PTHR31157">
    <property type="entry name" value="SCP DOMAIN-CONTAINING PROTEIN"/>
    <property type="match status" value="1"/>
</dbReference>
<dbReference type="InterPro" id="IPR029410">
    <property type="entry name" value="CAP_assoc"/>
</dbReference>
<proteinExistence type="predicted"/>
<evidence type="ECO:0000313" key="5">
    <source>
        <dbReference type="Proteomes" id="UP000002300"/>
    </source>
</evidence>
<dbReference type="Proteomes" id="UP000002300">
    <property type="component" value="Chromosome"/>
</dbReference>
<dbReference type="InterPro" id="IPR014044">
    <property type="entry name" value="CAP_dom"/>
</dbReference>
<gene>
    <name evidence="4" type="ordered locus">Bcer98_2640</name>
</gene>
<feature type="domain" description="CAP-associated" evidence="3">
    <location>
        <begin position="68"/>
        <end position="208"/>
    </location>
</feature>
<dbReference type="eggNOG" id="COG2340">
    <property type="taxonomic scope" value="Bacteria"/>
</dbReference>
<evidence type="ECO:0000256" key="1">
    <source>
        <dbReference type="SAM" id="Phobius"/>
    </source>
</evidence>
<reference evidence="4 5" key="1">
    <citation type="journal article" date="2008" name="Chem. Biol. Interact.">
        <title>Extending the Bacillus cereus group genomics to putative food-borne pathogens of different toxicity.</title>
        <authorList>
            <person name="Lapidus A."/>
            <person name="Goltsman E."/>
            <person name="Auger S."/>
            <person name="Galleron N."/>
            <person name="Segurens B."/>
            <person name="Dossat C."/>
            <person name="Land M.L."/>
            <person name="Broussolle V."/>
            <person name="Brillard J."/>
            <person name="Guinebretiere M.H."/>
            <person name="Sanchis V."/>
            <person name="Nguen-The C."/>
            <person name="Lereclus D."/>
            <person name="Richardson P."/>
            <person name="Wincker P."/>
            <person name="Weissenbach J."/>
            <person name="Ehrlich S.D."/>
            <person name="Sorokin A."/>
        </authorList>
    </citation>
    <scope>NUCLEOTIDE SEQUENCE [LARGE SCALE GENOMIC DNA]</scope>
    <source>
        <strain evidence="5">DSM 22905 / CIP 110041 / 391-98 / NVH 391-98</strain>
    </source>
</reference>
<dbReference type="AlphaFoldDB" id="A7GRW6"/>
<dbReference type="EMBL" id="CP000764">
    <property type="protein sequence ID" value="ABS22874.1"/>
    <property type="molecule type" value="Genomic_DNA"/>
</dbReference>
<name>A7GRW6_BACCN</name>
<protein>
    <submittedName>
        <fullName evidence="4">SCP-like extracellular</fullName>
    </submittedName>
</protein>
<evidence type="ECO:0000259" key="3">
    <source>
        <dbReference type="Pfam" id="PF14504"/>
    </source>
</evidence>
<dbReference type="HOGENOM" id="CLU_048708_0_1_9"/>
<dbReference type="CDD" id="cd05379">
    <property type="entry name" value="CAP_bacterial"/>
    <property type="match status" value="1"/>
</dbReference>
<keyword evidence="1" id="KW-0472">Membrane</keyword>
<keyword evidence="5" id="KW-1185">Reference proteome</keyword>
<keyword evidence="1" id="KW-0812">Transmembrane</keyword>
<dbReference type="Pfam" id="PF00188">
    <property type="entry name" value="CAP"/>
    <property type="match status" value="1"/>
</dbReference>
<sequence length="353" mass="41102">MFAQEVYRLKKLLRIVMITIFILAIDLYGKLLVSQYILSPSHYKQEQKLVKKKKQVTEGEAQTIADFLGRDAENLLAKWGEPSRIEPSAYGYEWWVYNQDLSQYVQFGLAEHKVVTAYVAGDQVDVTPFRMNEKYEEAYKKKPFSHEISLKKGRNSYQFELSDTEIMEQPLISIEKDSWAQLYFDHFTHELVGIRYMDDDILLRQRPYQLVYSGELMPEQPMSPEKMSQVEHGNMQQILDLTNIIRERHRLPLLTWDQQTADVALGHSKDMKENNYFSHDSPKYGTLGDRLQRGQVAFQLAGENIAAQHSDGIAALQGWLNSEGHRKNLLNEQFTGLGVGVYDKFYTQNFIRR</sequence>
<accession>A7GRW6</accession>